<evidence type="ECO:0000313" key="1">
    <source>
        <dbReference type="EMBL" id="MDU0352778.1"/>
    </source>
</evidence>
<gene>
    <name evidence="1" type="ORF">RS130_01530</name>
</gene>
<comment type="caution">
    <text evidence="1">The sequence shown here is derived from an EMBL/GenBank/DDBJ whole genome shotgun (WGS) entry which is preliminary data.</text>
</comment>
<accession>A0ABU3SRZ7</accession>
<dbReference type="Proteomes" id="UP001247805">
    <property type="component" value="Unassembled WGS sequence"/>
</dbReference>
<name>A0ABU3SRZ7_9ALTE</name>
<dbReference type="RefSeq" id="WP_316024486.1">
    <property type="nucleotide sequence ID" value="NZ_JAWDIO010000002.1"/>
</dbReference>
<organism evidence="1 2">
    <name type="scientific">Paraglaciecola aquimarina</name>
    <dbReference type="NCBI Taxonomy" id="1235557"/>
    <lineage>
        <taxon>Bacteria</taxon>
        <taxon>Pseudomonadati</taxon>
        <taxon>Pseudomonadota</taxon>
        <taxon>Gammaproteobacteria</taxon>
        <taxon>Alteromonadales</taxon>
        <taxon>Alteromonadaceae</taxon>
        <taxon>Paraglaciecola</taxon>
    </lineage>
</organism>
<protein>
    <submittedName>
        <fullName evidence="1">Uncharacterized protein</fullName>
    </submittedName>
</protein>
<dbReference type="EMBL" id="JAWDIO010000002">
    <property type="protein sequence ID" value="MDU0352778.1"/>
    <property type="molecule type" value="Genomic_DNA"/>
</dbReference>
<proteinExistence type="predicted"/>
<reference evidence="1 2" key="1">
    <citation type="submission" date="2023-10" db="EMBL/GenBank/DDBJ databases">
        <title>Glaciecola aquimarina strain GGW-M5 nov., isolated from a coastal seawater.</title>
        <authorList>
            <person name="Bayburt H."/>
            <person name="Kim J.M."/>
            <person name="Choi B.J."/>
            <person name="Jeon C.O."/>
        </authorList>
    </citation>
    <scope>NUCLEOTIDE SEQUENCE [LARGE SCALE GENOMIC DNA]</scope>
    <source>
        <strain evidence="1 2">KCTC 32108</strain>
    </source>
</reference>
<keyword evidence="2" id="KW-1185">Reference proteome</keyword>
<evidence type="ECO:0000313" key="2">
    <source>
        <dbReference type="Proteomes" id="UP001247805"/>
    </source>
</evidence>
<sequence length="233" mass="26510">MTESNKLVMDDKYITENDIVKRYLHNKLTPEETVEFEEYIMDKPELLEQLELDSVFVQTLPEAFENEQTANQIQAESSKYVKPSFWQILWGTPMRASLVTLGISAGVFLGMFEYKLLNSNPSQIYSESYEIAYLSNLRSSQTNQSQDIYAPSGKSTVILVLQTQLVAYEEVDVLVKNKVNQLVIASIPKTANSEGDVLLPVAINDHNPYMLEITLTPKKNPNLFSIYNVTIRN</sequence>